<dbReference type="Proteomes" id="UP001530400">
    <property type="component" value="Unassembled WGS sequence"/>
</dbReference>
<keyword evidence="3" id="KW-1185">Reference proteome</keyword>
<evidence type="ECO:0000313" key="3">
    <source>
        <dbReference type="Proteomes" id="UP001530400"/>
    </source>
</evidence>
<feature type="region of interest" description="Disordered" evidence="1">
    <location>
        <begin position="21"/>
        <end position="54"/>
    </location>
</feature>
<evidence type="ECO:0000256" key="1">
    <source>
        <dbReference type="SAM" id="MobiDB-lite"/>
    </source>
</evidence>
<dbReference type="AlphaFoldDB" id="A0ABD3NVF2"/>
<dbReference type="EMBL" id="JALLPJ020000936">
    <property type="protein sequence ID" value="KAL3779378.1"/>
    <property type="molecule type" value="Genomic_DNA"/>
</dbReference>
<comment type="caution">
    <text evidence="2">The sequence shown here is derived from an EMBL/GenBank/DDBJ whole genome shotgun (WGS) entry which is preliminary data.</text>
</comment>
<organism evidence="2 3">
    <name type="scientific">Cyclotella atomus</name>
    <dbReference type="NCBI Taxonomy" id="382360"/>
    <lineage>
        <taxon>Eukaryota</taxon>
        <taxon>Sar</taxon>
        <taxon>Stramenopiles</taxon>
        <taxon>Ochrophyta</taxon>
        <taxon>Bacillariophyta</taxon>
        <taxon>Coscinodiscophyceae</taxon>
        <taxon>Thalassiosirophycidae</taxon>
        <taxon>Stephanodiscales</taxon>
        <taxon>Stephanodiscaceae</taxon>
        <taxon>Cyclotella</taxon>
    </lineage>
</organism>
<accession>A0ABD3NVF2</accession>
<evidence type="ECO:0000313" key="2">
    <source>
        <dbReference type="EMBL" id="KAL3779378.1"/>
    </source>
</evidence>
<sequence length="95" mass="11063">MDNEEDANIVLDAVNTYKEKKQVGSTRRREKTDDVTRNISDTQEEVNDRDDHDDDRYDEMMEEIKVSTSTADSTLANHLLVALHFSFYADRHPDE</sequence>
<proteinExistence type="predicted"/>
<name>A0ABD3NVF2_9STRA</name>
<reference evidence="2 3" key="1">
    <citation type="submission" date="2024-10" db="EMBL/GenBank/DDBJ databases">
        <title>Updated reference genomes for cyclostephanoid diatoms.</title>
        <authorList>
            <person name="Roberts W.R."/>
            <person name="Alverson A.J."/>
        </authorList>
    </citation>
    <scope>NUCLEOTIDE SEQUENCE [LARGE SCALE GENOMIC DNA]</scope>
    <source>
        <strain evidence="2 3">AJA010-31</strain>
    </source>
</reference>
<feature type="compositionally biased region" description="Acidic residues" evidence="1">
    <location>
        <begin position="42"/>
        <end position="53"/>
    </location>
</feature>
<gene>
    <name evidence="2" type="ORF">ACHAWO_011213</name>
</gene>
<protein>
    <submittedName>
        <fullName evidence="2">Uncharacterized protein</fullName>
    </submittedName>
</protein>